<dbReference type="AlphaFoldDB" id="A0A1F6BWK5"/>
<dbReference type="GO" id="GO:0004521">
    <property type="term" value="F:RNA endonuclease activity"/>
    <property type="evidence" value="ECO:0007669"/>
    <property type="project" value="InterPro"/>
</dbReference>
<evidence type="ECO:0000313" key="2">
    <source>
        <dbReference type="EMBL" id="OGG41311.1"/>
    </source>
</evidence>
<dbReference type="InterPro" id="IPR002716">
    <property type="entry name" value="PIN_dom"/>
</dbReference>
<dbReference type="PANTHER" id="PTHR42188:SF1">
    <property type="entry name" value="23S RRNA-SPECIFIC ENDONUCLEASE VAPC20"/>
    <property type="match status" value="1"/>
</dbReference>
<gene>
    <name evidence="2" type="ORF">A3A21_04140</name>
</gene>
<evidence type="ECO:0000259" key="1">
    <source>
        <dbReference type="Pfam" id="PF01850"/>
    </source>
</evidence>
<reference evidence="2 3" key="1">
    <citation type="journal article" date="2016" name="Nat. Commun.">
        <title>Thousands of microbial genomes shed light on interconnected biogeochemical processes in an aquifer system.</title>
        <authorList>
            <person name="Anantharaman K."/>
            <person name="Brown C.T."/>
            <person name="Hug L.A."/>
            <person name="Sharon I."/>
            <person name="Castelle C.J."/>
            <person name="Probst A.J."/>
            <person name="Thomas B.C."/>
            <person name="Singh A."/>
            <person name="Wilkins M.J."/>
            <person name="Karaoz U."/>
            <person name="Brodie E.L."/>
            <person name="Williams K.H."/>
            <person name="Hubbard S.S."/>
            <person name="Banfield J.F."/>
        </authorList>
    </citation>
    <scope>NUCLEOTIDE SEQUENCE [LARGE SCALE GENOMIC DNA]</scope>
</reference>
<dbReference type="Proteomes" id="UP000176996">
    <property type="component" value="Unassembled WGS sequence"/>
</dbReference>
<dbReference type="Gene3D" id="3.40.50.1010">
    <property type="entry name" value="5'-nuclease"/>
    <property type="match status" value="1"/>
</dbReference>
<organism evidence="2 3">
    <name type="scientific">Candidatus Jorgensenbacteria bacterium RIFCSPLOWO2_01_FULL_45_25b</name>
    <dbReference type="NCBI Taxonomy" id="1798471"/>
    <lineage>
        <taxon>Bacteria</taxon>
        <taxon>Candidatus Joergenseniibacteriota</taxon>
    </lineage>
</organism>
<dbReference type="InterPro" id="IPR029060">
    <property type="entry name" value="PIN-like_dom_sf"/>
</dbReference>
<proteinExistence type="predicted"/>
<feature type="domain" description="PIN" evidence="1">
    <location>
        <begin position="5"/>
        <end position="120"/>
    </location>
</feature>
<dbReference type="PANTHER" id="PTHR42188">
    <property type="entry name" value="23S RRNA-SPECIFIC ENDONUCLEASE VAPC20"/>
    <property type="match status" value="1"/>
</dbReference>
<dbReference type="GO" id="GO:0016075">
    <property type="term" value="P:rRNA catabolic process"/>
    <property type="evidence" value="ECO:0007669"/>
    <property type="project" value="TreeGrafter"/>
</dbReference>
<name>A0A1F6BWK5_9BACT</name>
<dbReference type="EMBL" id="MFKK01000013">
    <property type="protein sequence ID" value="OGG41311.1"/>
    <property type="molecule type" value="Genomic_DNA"/>
</dbReference>
<sequence length="130" mass="14405">MKFLADADFLVALAKSDDANHERATQKAETTKGADIFITPFTIPETVTVVSYKASQTAAKKLLKELRSKNFIEISLDEDIMRFADELFATQGAKGTSWIDCLNVVVVKNYKLDGMLSFDAFYKKQGIALG</sequence>
<comment type="caution">
    <text evidence="2">The sequence shown here is derived from an EMBL/GenBank/DDBJ whole genome shotgun (WGS) entry which is preliminary data.</text>
</comment>
<dbReference type="STRING" id="1798471.A3A21_04140"/>
<dbReference type="SUPFAM" id="SSF88723">
    <property type="entry name" value="PIN domain-like"/>
    <property type="match status" value="1"/>
</dbReference>
<dbReference type="InterPro" id="IPR039018">
    <property type="entry name" value="VapC20-like"/>
</dbReference>
<dbReference type="Pfam" id="PF01850">
    <property type="entry name" value="PIN"/>
    <property type="match status" value="1"/>
</dbReference>
<protein>
    <recommendedName>
        <fullName evidence="1">PIN domain-containing protein</fullName>
    </recommendedName>
</protein>
<evidence type="ECO:0000313" key="3">
    <source>
        <dbReference type="Proteomes" id="UP000176996"/>
    </source>
</evidence>
<dbReference type="CDD" id="cd09854">
    <property type="entry name" value="PIN_VapC-like"/>
    <property type="match status" value="1"/>
</dbReference>
<accession>A0A1F6BWK5</accession>